<sequence length="68" mass="7931">MLAGIQIFNQDETMDRYIERCWRILQRTATKRDLEITIVHGCLGHSMKKVRNNASNDLGKNRFHLLCG</sequence>
<proteinExistence type="predicted"/>
<accession>A0A8S3HCB9</accession>
<comment type="caution">
    <text evidence="1">The sequence shown here is derived from an EMBL/GenBank/DDBJ whole genome shotgun (WGS) entry which is preliminary data.</text>
</comment>
<name>A0A8S3HCB9_9BILA</name>
<dbReference type="AlphaFoldDB" id="A0A8S3HCB9"/>
<dbReference type="Proteomes" id="UP000681967">
    <property type="component" value="Unassembled WGS sequence"/>
</dbReference>
<reference evidence="1" key="1">
    <citation type="submission" date="2021-02" db="EMBL/GenBank/DDBJ databases">
        <authorList>
            <person name="Nowell W R."/>
        </authorList>
    </citation>
    <scope>NUCLEOTIDE SEQUENCE</scope>
</reference>
<organism evidence="1 2">
    <name type="scientific">Rotaria magnacalcarata</name>
    <dbReference type="NCBI Taxonomy" id="392030"/>
    <lineage>
        <taxon>Eukaryota</taxon>
        <taxon>Metazoa</taxon>
        <taxon>Spiralia</taxon>
        <taxon>Gnathifera</taxon>
        <taxon>Rotifera</taxon>
        <taxon>Eurotatoria</taxon>
        <taxon>Bdelloidea</taxon>
        <taxon>Philodinida</taxon>
        <taxon>Philodinidae</taxon>
        <taxon>Rotaria</taxon>
    </lineage>
</organism>
<dbReference type="EMBL" id="CAJOBH010289802">
    <property type="protein sequence ID" value="CAF5179701.1"/>
    <property type="molecule type" value="Genomic_DNA"/>
</dbReference>
<gene>
    <name evidence="1" type="ORF">BYL167_LOCUS78773</name>
</gene>
<evidence type="ECO:0000313" key="2">
    <source>
        <dbReference type="Proteomes" id="UP000681967"/>
    </source>
</evidence>
<protein>
    <submittedName>
        <fullName evidence="1">Uncharacterized protein</fullName>
    </submittedName>
</protein>
<evidence type="ECO:0000313" key="1">
    <source>
        <dbReference type="EMBL" id="CAF5179701.1"/>
    </source>
</evidence>